<feature type="compositionally biased region" description="Polar residues" evidence="2">
    <location>
        <begin position="683"/>
        <end position="708"/>
    </location>
</feature>
<feature type="region of interest" description="Disordered" evidence="2">
    <location>
        <begin position="631"/>
        <end position="708"/>
    </location>
</feature>
<dbReference type="InterPro" id="IPR001461">
    <property type="entry name" value="Aspartic_peptidase_A1"/>
</dbReference>
<evidence type="ECO:0000256" key="1">
    <source>
        <dbReference type="ARBA" id="ARBA00007447"/>
    </source>
</evidence>
<evidence type="ECO:0000313" key="6">
    <source>
        <dbReference type="EMBL" id="QIX00013.1"/>
    </source>
</evidence>
<evidence type="ECO:0000256" key="2">
    <source>
        <dbReference type="SAM" id="MobiDB-lite"/>
    </source>
</evidence>
<dbReference type="Gene3D" id="2.40.70.10">
    <property type="entry name" value="Acid Proteases"/>
    <property type="match status" value="2"/>
</dbReference>
<dbReference type="EMBL" id="CP051142">
    <property type="protein sequence ID" value="QIX00013.1"/>
    <property type="molecule type" value="Genomic_DNA"/>
</dbReference>
<dbReference type="PROSITE" id="PS51767">
    <property type="entry name" value="PEPTIDASE_A1"/>
    <property type="match status" value="1"/>
</dbReference>
<evidence type="ECO:0000313" key="7">
    <source>
        <dbReference type="Proteomes" id="UP000503462"/>
    </source>
</evidence>
<feature type="compositionally biased region" description="Basic and acidic residues" evidence="2">
    <location>
        <begin position="499"/>
        <end position="510"/>
    </location>
</feature>
<keyword evidence="4" id="KW-0732">Signal</keyword>
<feature type="chain" id="PRO_5026164925" description="Peptidase A1 domain-containing protein" evidence="4">
    <location>
        <begin position="26"/>
        <end position="708"/>
    </location>
</feature>
<evidence type="ECO:0000259" key="5">
    <source>
        <dbReference type="PROSITE" id="PS51767"/>
    </source>
</evidence>
<feature type="transmembrane region" description="Helical" evidence="3">
    <location>
        <begin position="457"/>
        <end position="484"/>
    </location>
</feature>
<dbReference type="CDD" id="cd05471">
    <property type="entry name" value="pepsin_like"/>
    <property type="match status" value="1"/>
</dbReference>
<dbReference type="PRINTS" id="PR00792">
    <property type="entry name" value="PEPSIN"/>
</dbReference>
<dbReference type="Pfam" id="PF00026">
    <property type="entry name" value="Asp"/>
    <property type="match status" value="1"/>
</dbReference>
<keyword evidence="7" id="KW-1185">Reference proteome</keyword>
<dbReference type="PANTHER" id="PTHR16861:SF4">
    <property type="entry name" value="SH3 DOMAIN PROTEIN (AFU_ORTHOLOGUE AFUA_1G13610)"/>
    <property type="match status" value="1"/>
</dbReference>
<feature type="domain" description="Peptidase A1" evidence="5">
    <location>
        <begin position="55"/>
        <end position="404"/>
    </location>
</feature>
<dbReference type="SUPFAM" id="SSF50630">
    <property type="entry name" value="Acid proteases"/>
    <property type="match status" value="1"/>
</dbReference>
<dbReference type="InterPro" id="IPR033121">
    <property type="entry name" value="PEPTIDASE_A1"/>
</dbReference>
<dbReference type="Proteomes" id="UP000503462">
    <property type="component" value="Chromosome 4"/>
</dbReference>
<feature type="region of interest" description="Disordered" evidence="2">
    <location>
        <begin position="494"/>
        <end position="518"/>
    </location>
</feature>
<dbReference type="OrthoDB" id="4074350at2759"/>
<keyword evidence="3" id="KW-1133">Transmembrane helix</keyword>
<dbReference type="InterPro" id="IPR021109">
    <property type="entry name" value="Peptidase_aspartic_dom_sf"/>
</dbReference>
<proteinExistence type="inferred from homology"/>
<feature type="signal peptide" evidence="4">
    <location>
        <begin position="1"/>
        <end position="25"/>
    </location>
</feature>
<organism evidence="6 7">
    <name type="scientific">Peltaster fructicola</name>
    <dbReference type="NCBI Taxonomy" id="286661"/>
    <lineage>
        <taxon>Eukaryota</taxon>
        <taxon>Fungi</taxon>
        <taxon>Dikarya</taxon>
        <taxon>Ascomycota</taxon>
        <taxon>Pezizomycotina</taxon>
        <taxon>Dothideomycetes</taxon>
        <taxon>Dothideomycetes incertae sedis</taxon>
        <taxon>Peltaster</taxon>
    </lineage>
</organism>
<dbReference type="GO" id="GO:0004190">
    <property type="term" value="F:aspartic-type endopeptidase activity"/>
    <property type="evidence" value="ECO:0007669"/>
    <property type="project" value="InterPro"/>
</dbReference>
<evidence type="ECO:0000256" key="3">
    <source>
        <dbReference type="SAM" id="Phobius"/>
    </source>
</evidence>
<keyword evidence="3" id="KW-0812">Transmembrane</keyword>
<name>A0A6H0XZ28_9PEZI</name>
<dbReference type="PANTHER" id="PTHR16861">
    <property type="entry name" value="GLYCOPROTEIN 38"/>
    <property type="match status" value="1"/>
</dbReference>
<protein>
    <recommendedName>
        <fullName evidence="5">Peptidase A1 domain-containing protein</fullName>
    </recommendedName>
</protein>
<dbReference type="GO" id="GO:0006508">
    <property type="term" value="P:proteolysis"/>
    <property type="evidence" value="ECO:0007669"/>
    <property type="project" value="InterPro"/>
</dbReference>
<dbReference type="AlphaFoldDB" id="A0A6H0XZ28"/>
<feature type="region of interest" description="Disordered" evidence="2">
    <location>
        <begin position="425"/>
        <end position="452"/>
    </location>
</feature>
<sequence>MSPWMQHLLLLPTAILALTTSYAFADLLEARTDTVIAPYSYPASEHWEGDDGTWSTFTIQVGTPAQTVRTLFSFQSYQTWAVIPQGCLTASSYSACSDSRGGLFNYSSSSSWTYQGLYYTYIEQNLGYTANAYYGYDTVTLAGNGENGPTVKNTTVGGIALDTFYLGVLGVNPKPTNFTSENDPYPSLMTQLRDNKKIASMSFGFTAGAYYRFANGVYASLTLGGYDTSKYSDNNVTFNFGADNDHEILVALQSITTPSSVASSPNAVQLLPSPIYVEIDTTIPHIWLPTEACRAFEVEFGLTYDYSNNIYTVNDTLHKSLLSRNANITFTLGQLTAGGQTVSIVLPYAAFDQVATAPFLNVGNSTRFFPLRQANSSAQYILGRTFMQEAYIIVDYEVSRFQLKQVVWNQSATTNLVAIPLGNASSSTTDWTSSSYKPTYSSLTSPSSTASSSSSGLSAGAIAGIVVGVVVVLALLGLLAFFFIRRRKRRAVGASTMKSDIDSSDEKTDGNDTNVFPKAELMGSTPAAFGLTHHDMDRKGLLSAYPPSSDGTYSPSSAGFPHTPAGEGTMSSAYSNSPFPVSPMVEAHSRAIYEMPGDMPNREKDGKELSEKEALQHRERVYNGIDEAIESSSMDGAHSPNTAAAREARRVEADDVVNAQTGDPMGRHRAFSFEFSPSERDNLTTGSGSTLVQHSPTSPSNSQERTLI</sequence>
<keyword evidence="3" id="KW-0472">Membrane</keyword>
<dbReference type="InterPro" id="IPR034164">
    <property type="entry name" value="Pepsin-like_dom"/>
</dbReference>
<accession>A0A6H0XZ28</accession>
<comment type="similarity">
    <text evidence="1">Belongs to the peptidase A1 family.</text>
</comment>
<feature type="compositionally biased region" description="Polar residues" evidence="2">
    <location>
        <begin position="631"/>
        <end position="642"/>
    </location>
</feature>
<reference evidence="6 7" key="1">
    <citation type="journal article" date="2016" name="Sci. Rep.">
        <title>Peltaster fructicola genome reveals evolution from an invasive phytopathogen to an ectophytic parasite.</title>
        <authorList>
            <person name="Xu C."/>
            <person name="Chen H."/>
            <person name="Gleason M.L."/>
            <person name="Xu J.R."/>
            <person name="Liu H."/>
            <person name="Zhang R."/>
            <person name="Sun G."/>
        </authorList>
    </citation>
    <scope>NUCLEOTIDE SEQUENCE [LARGE SCALE GENOMIC DNA]</scope>
    <source>
        <strain evidence="6 7">LNHT1506</strain>
    </source>
</reference>
<gene>
    <name evidence="6" type="ORF">AMS68_005530</name>
</gene>
<feature type="region of interest" description="Disordered" evidence="2">
    <location>
        <begin position="544"/>
        <end position="574"/>
    </location>
</feature>
<evidence type="ECO:0000256" key="4">
    <source>
        <dbReference type="SAM" id="SignalP"/>
    </source>
</evidence>